<name>A0A3G4ZNJ7_9VIRU</name>
<dbReference type="InterPro" id="IPR024072">
    <property type="entry name" value="DHFR-like_dom_sf"/>
</dbReference>
<dbReference type="GO" id="GO:0032259">
    <property type="term" value="P:methylation"/>
    <property type="evidence" value="ECO:0007669"/>
    <property type="project" value="UniProtKB-KW"/>
</dbReference>
<evidence type="ECO:0000256" key="2">
    <source>
        <dbReference type="ARBA" id="ARBA00022603"/>
    </source>
</evidence>
<dbReference type="InterPro" id="IPR023451">
    <property type="entry name" value="Thymidate_synth/dCMP_Mease_dom"/>
</dbReference>
<dbReference type="PROSITE" id="PS51330">
    <property type="entry name" value="DHFR_2"/>
    <property type="match status" value="1"/>
</dbReference>
<dbReference type="Pfam" id="PF00303">
    <property type="entry name" value="Thymidylat_synt"/>
    <property type="match status" value="1"/>
</dbReference>
<dbReference type="InterPro" id="IPR036926">
    <property type="entry name" value="Thymidate_synth/dCMP_Mease_sf"/>
</dbReference>
<dbReference type="GO" id="GO:0046654">
    <property type="term" value="P:tetrahydrofolate biosynthetic process"/>
    <property type="evidence" value="ECO:0007669"/>
    <property type="project" value="InterPro"/>
</dbReference>
<feature type="domain" description="DHFR" evidence="4">
    <location>
        <begin position="3"/>
        <end position="190"/>
    </location>
</feature>
<dbReference type="PRINTS" id="PR00108">
    <property type="entry name" value="THYMDSNTHASE"/>
</dbReference>
<dbReference type="NCBIfam" id="TIGR03284">
    <property type="entry name" value="thym_sym"/>
    <property type="match status" value="1"/>
</dbReference>
<dbReference type="InterPro" id="IPR045097">
    <property type="entry name" value="Thymidate_synth/dCMP_Mease"/>
</dbReference>
<dbReference type="CDD" id="cd00209">
    <property type="entry name" value="DHFR"/>
    <property type="match status" value="1"/>
</dbReference>
<dbReference type="EC" id="2.1.1.45" evidence="1"/>
<dbReference type="PANTHER" id="PTHR11548:SF2">
    <property type="entry name" value="THYMIDYLATE SYNTHASE"/>
    <property type="match status" value="1"/>
</dbReference>
<accession>A0A3G4ZNJ7</accession>
<dbReference type="Pfam" id="PF00186">
    <property type="entry name" value="DHFR_1"/>
    <property type="match status" value="1"/>
</dbReference>
<dbReference type="SUPFAM" id="SSF55831">
    <property type="entry name" value="Thymidylate synthase/dCMP hydroxymethylase"/>
    <property type="match status" value="1"/>
</dbReference>
<keyword evidence="2" id="KW-0489">Methyltransferase</keyword>
<dbReference type="EMBL" id="MK071985">
    <property type="protein sequence ID" value="AYV76452.1"/>
    <property type="molecule type" value="Genomic_DNA"/>
</dbReference>
<dbReference type="Gene3D" id="3.30.572.10">
    <property type="entry name" value="Thymidylate synthase/dCMP hydroxymethylase domain"/>
    <property type="match status" value="1"/>
</dbReference>
<dbReference type="GO" id="GO:0006231">
    <property type="term" value="P:dTMP biosynthetic process"/>
    <property type="evidence" value="ECO:0007669"/>
    <property type="project" value="InterPro"/>
</dbReference>
<dbReference type="CDD" id="cd00351">
    <property type="entry name" value="TS_Pyrimidine_HMase"/>
    <property type="match status" value="1"/>
</dbReference>
<evidence type="ECO:0000313" key="5">
    <source>
        <dbReference type="EMBL" id="AYV76452.1"/>
    </source>
</evidence>
<gene>
    <name evidence="5" type="ORF">Terrestrivirus7_5</name>
</gene>
<dbReference type="InterPro" id="IPR001796">
    <property type="entry name" value="DHFR_dom"/>
</dbReference>
<keyword evidence="3" id="KW-0808">Transferase</keyword>
<protein>
    <recommendedName>
        <fullName evidence="1">thymidylate synthase</fullName>
        <ecNumber evidence="1">2.1.1.45</ecNumber>
    </recommendedName>
</protein>
<dbReference type="GO" id="GO:0004799">
    <property type="term" value="F:thymidylate synthase activity"/>
    <property type="evidence" value="ECO:0007669"/>
    <property type="project" value="UniProtKB-EC"/>
</dbReference>
<dbReference type="GO" id="GO:0004146">
    <property type="term" value="F:dihydrofolate reductase activity"/>
    <property type="evidence" value="ECO:0007669"/>
    <property type="project" value="InterPro"/>
</dbReference>
<dbReference type="Gene3D" id="3.40.430.10">
    <property type="entry name" value="Dihydrofolate Reductase, subunit A"/>
    <property type="match status" value="1"/>
</dbReference>
<reference evidence="5" key="1">
    <citation type="submission" date="2018-10" db="EMBL/GenBank/DDBJ databases">
        <title>Hidden diversity of soil giant viruses.</title>
        <authorList>
            <person name="Schulz F."/>
            <person name="Alteio L."/>
            <person name="Goudeau D."/>
            <person name="Ryan E.M."/>
            <person name="Malmstrom R.R."/>
            <person name="Blanchard J."/>
            <person name="Woyke T."/>
        </authorList>
    </citation>
    <scope>NUCLEOTIDE SEQUENCE</scope>
    <source>
        <strain evidence="5">TEV1</strain>
    </source>
</reference>
<evidence type="ECO:0000256" key="1">
    <source>
        <dbReference type="ARBA" id="ARBA00011947"/>
    </source>
</evidence>
<evidence type="ECO:0000259" key="4">
    <source>
        <dbReference type="PROSITE" id="PS51330"/>
    </source>
</evidence>
<dbReference type="SUPFAM" id="SSF53597">
    <property type="entry name" value="Dihydrofolate reductase-like"/>
    <property type="match status" value="1"/>
</dbReference>
<evidence type="ECO:0000256" key="3">
    <source>
        <dbReference type="ARBA" id="ARBA00022679"/>
    </source>
</evidence>
<dbReference type="InterPro" id="IPR000398">
    <property type="entry name" value="Thymidylate_synthase"/>
</dbReference>
<organism evidence="5">
    <name type="scientific">Terrestrivirus sp</name>
    <dbReference type="NCBI Taxonomy" id="2487775"/>
    <lineage>
        <taxon>Viruses</taxon>
        <taxon>Varidnaviria</taxon>
        <taxon>Bamfordvirae</taxon>
        <taxon>Nucleocytoviricota</taxon>
        <taxon>Megaviricetes</taxon>
        <taxon>Imitervirales</taxon>
        <taxon>Mimiviridae</taxon>
        <taxon>Klosneuvirinae</taxon>
    </lineage>
</organism>
<sequence>MKTFNIICAADEKFGIGIKNDTKNKGIPWDLPIDMKYFRKITGYSESVTGINVVIMGRTTADLIGKPLPNRYNIRLSRKLESIKSKEDFTKTDYDKEFINCSSLNNAMNLVNNVLTDVENIFIIGGGELYKEAIESPNLKYVYLTYIKHDYNCDIFFPNIFDKNMHDFKVLSRKLVYDNNILCEFTKLERKPHEEYQYLNLLDKIISVGHRRQTRNAITYSLFGEKMEFDLSSFPLLTTKKVFMRGIFEELKFFLMGKTDSKILEEKGVNIWKDNTSREFLDKTGLNHYREGDMGSMYFYNVFHFGNKYEGCDKDYTGMGYNQWAYVMNLLKTDPYSRRSIFTTYNPSTAHEGVLYPCHGLLCQFYVEEGHKLTCSMTMRSNDFICGNPFNVASYSLMVYIMCELINNDEAYAGPKFIPGRFIIFMNDVHVYEDNIEQAKEQLQRNPFPFPKLQFKKKFTRIEELEWNDIELVNYKCHDAIKAKMIA</sequence>
<proteinExistence type="predicted"/>
<dbReference type="PANTHER" id="PTHR11548">
    <property type="entry name" value="THYMIDYLATE SYNTHASE 1"/>
    <property type="match status" value="1"/>
</dbReference>